<dbReference type="EMBL" id="NITY01000026">
    <property type="protein sequence ID" value="PHM36615.1"/>
    <property type="molecule type" value="Genomic_DNA"/>
</dbReference>
<keyword evidence="1" id="KW-0560">Oxidoreductase</keyword>
<evidence type="ECO:0000313" key="6">
    <source>
        <dbReference type="Proteomes" id="UP000198919"/>
    </source>
</evidence>
<dbReference type="InterPro" id="IPR036291">
    <property type="entry name" value="NAD(P)-bd_dom_sf"/>
</dbReference>
<gene>
    <name evidence="5" type="ORF">SAMN05421680_13036</name>
    <name evidence="4" type="ORF">Xmau_04153</name>
</gene>
<name>A0A1I3X0P9_9GAMM</name>
<dbReference type="PANTHER" id="PTHR43818">
    <property type="entry name" value="BCDNA.GH03377"/>
    <property type="match status" value="1"/>
</dbReference>
<evidence type="ECO:0000313" key="7">
    <source>
        <dbReference type="Proteomes" id="UP000224607"/>
    </source>
</evidence>
<accession>A0A1I3X0P9</accession>
<keyword evidence="7" id="KW-1185">Reference proteome</keyword>
<evidence type="ECO:0000313" key="5">
    <source>
        <dbReference type="EMBL" id="SFK12416.1"/>
    </source>
</evidence>
<evidence type="ECO:0000259" key="2">
    <source>
        <dbReference type="Pfam" id="PF01408"/>
    </source>
</evidence>
<dbReference type="InterPro" id="IPR050463">
    <property type="entry name" value="Gfo/Idh/MocA_oxidrdct_glycsds"/>
</dbReference>
<dbReference type="InterPro" id="IPR055170">
    <property type="entry name" value="GFO_IDH_MocA-like_dom"/>
</dbReference>
<dbReference type="EMBL" id="FORG01000030">
    <property type="protein sequence ID" value="SFK12416.1"/>
    <property type="molecule type" value="Genomic_DNA"/>
</dbReference>
<evidence type="ECO:0000259" key="3">
    <source>
        <dbReference type="Pfam" id="PF22725"/>
    </source>
</evidence>
<dbReference type="Gene3D" id="3.40.50.720">
    <property type="entry name" value="NAD(P)-binding Rossmann-like Domain"/>
    <property type="match status" value="1"/>
</dbReference>
<evidence type="ECO:0000256" key="1">
    <source>
        <dbReference type="ARBA" id="ARBA00023002"/>
    </source>
</evidence>
<dbReference type="Gene3D" id="3.30.360.10">
    <property type="entry name" value="Dihydrodipicolinate Reductase, domain 2"/>
    <property type="match status" value="1"/>
</dbReference>
<dbReference type="SUPFAM" id="SSF55347">
    <property type="entry name" value="Glyceraldehyde-3-phosphate dehydrogenase-like, C-terminal domain"/>
    <property type="match status" value="1"/>
</dbReference>
<reference evidence="4 7" key="3">
    <citation type="journal article" date="2017" name="Nat. Microbiol.">
        <title>Natural product diversity associated with the nematode symbionts Photorhabdus and Xenorhabdus.</title>
        <authorList>
            <person name="Tobias N.J."/>
            <person name="Wolff H."/>
            <person name="Djahanschiri B."/>
            <person name="Grundmann F."/>
            <person name="Kronenwerth M."/>
            <person name="Shi Y.M."/>
            <person name="Simonyi S."/>
            <person name="Grun P."/>
            <person name="Shapiro-Ilan D."/>
            <person name="Pidot S.J."/>
            <person name="Stinear T.P."/>
            <person name="Ebersberger I."/>
            <person name="Bode H.B."/>
        </authorList>
    </citation>
    <scope>NUCLEOTIDE SEQUENCE [LARGE SCALE GENOMIC DNA]</scope>
    <source>
        <strain evidence="4 7">DSM 17908</strain>
    </source>
</reference>
<dbReference type="Pfam" id="PF01408">
    <property type="entry name" value="GFO_IDH_MocA"/>
    <property type="match status" value="1"/>
</dbReference>
<proteinExistence type="predicted"/>
<dbReference type="STRING" id="351675.SAMN05421680_13036"/>
<protein>
    <submittedName>
        <fullName evidence="4">Oxidoreductase</fullName>
    </submittedName>
    <submittedName>
        <fullName evidence="5">Predicted dehydrogenase</fullName>
    </submittedName>
</protein>
<dbReference type="PANTHER" id="PTHR43818:SF11">
    <property type="entry name" value="BCDNA.GH03377"/>
    <property type="match status" value="1"/>
</dbReference>
<reference evidence="5" key="2">
    <citation type="submission" date="2016-10" db="EMBL/GenBank/DDBJ databases">
        <authorList>
            <person name="de Groot N.N."/>
        </authorList>
    </citation>
    <scope>NUCLEOTIDE SEQUENCE [LARGE SCALE GENOMIC DNA]</scope>
    <source>
        <strain evidence="5">DSM 17908</strain>
    </source>
</reference>
<sequence>MPLMQKFLPDHELKFTFLFKLKMKQMFRIKNESDWGWTINSMKEIRIGLIGTGYIGRAHAIAYAQAPTVFPLKGQLIREMVADVTAERACEQAKLLGFRRSSGNWRELVADPNIDVVDICTPNYLHKEMVLEAIKHGKHIYCEKPLALNSLDAKQMVEAATRAGVKTLVGFNYMKNPTAQLAKEIIANGEIGDVVHFYGTHNEDYMADPLSPIHWHCFKEQAGLGALGDLAAHIINMAQYLVGDIMTVCGDMETVVKMRPEQAGSSTLVPVENEDQAHAMVRFNTGAMGVIETSRIACGRKMGLSYVVTGTKGTLSFSQERMAELQLYRHDDPANRQGFKTILVGPEHPDYAPFCNGAGHGIGFNDQKTVEVRDLIDGIALNQDMWPDFTEGWKVSRILDAIARSHQEKRWVNVAEIN</sequence>
<evidence type="ECO:0000313" key="4">
    <source>
        <dbReference type="EMBL" id="PHM36615.1"/>
    </source>
</evidence>
<feature type="domain" description="Gfo/Idh/MocA-like oxidoreductase N-terminal" evidence="2">
    <location>
        <begin position="45"/>
        <end position="171"/>
    </location>
</feature>
<organism evidence="5 6">
    <name type="scientific">Xenorhabdus mauleonii</name>
    <dbReference type="NCBI Taxonomy" id="351675"/>
    <lineage>
        <taxon>Bacteria</taxon>
        <taxon>Pseudomonadati</taxon>
        <taxon>Pseudomonadota</taxon>
        <taxon>Gammaproteobacteria</taxon>
        <taxon>Enterobacterales</taxon>
        <taxon>Morganellaceae</taxon>
        <taxon>Xenorhabdus</taxon>
    </lineage>
</organism>
<dbReference type="GO" id="GO:0000166">
    <property type="term" value="F:nucleotide binding"/>
    <property type="evidence" value="ECO:0007669"/>
    <property type="project" value="InterPro"/>
</dbReference>
<dbReference type="InterPro" id="IPR000683">
    <property type="entry name" value="Gfo/Idh/MocA-like_OxRdtase_N"/>
</dbReference>
<dbReference type="Proteomes" id="UP000224607">
    <property type="component" value="Unassembled WGS sequence"/>
</dbReference>
<dbReference type="GO" id="GO:0016491">
    <property type="term" value="F:oxidoreductase activity"/>
    <property type="evidence" value="ECO:0007669"/>
    <property type="project" value="UniProtKB-KW"/>
</dbReference>
<dbReference type="AlphaFoldDB" id="A0A1I3X0P9"/>
<reference evidence="6" key="1">
    <citation type="submission" date="2016-10" db="EMBL/GenBank/DDBJ databases">
        <authorList>
            <person name="Varghese N."/>
            <person name="Submissions S."/>
        </authorList>
    </citation>
    <scope>NUCLEOTIDE SEQUENCE [LARGE SCALE GENOMIC DNA]</scope>
    <source>
        <strain evidence="6">DSM 17908</strain>
    </source>
</reference>
<feature type="domain" description="GFO/IDH/MocA-like oxidoreductase" evidence="3">
    <location>
        <begin position="180"/>
        <end position="315"/>
    </location>
</feature>
<dbReference type="Pfam" id="PF22725">
    <property type="entry name" value="GFO_IDH_MocA_C3"/>
    <property type="match status" value="1"/>
</dbReference>
<dbReference type="SUPFAM" id="SSF51735">
    <property type="entry name" value="NAD(P)-binding Rossmann-fold domains"/>
    <property type="match status" value="1"/>
</dbReference>
<dbReference type="Proteomes" id="UP000198919">
    <property type="component" value="Unassembled WGS sequence"/>
</dbReference>